<evidence type="ECO:0000313" key="10">
    <source>
        <dbReference type="EMBL" id="KAJ6644456.1"/>
    </source>
</evidence>
<feature type="transmembrane region" description="Helical" evidence="9">
    <location>
        <begin position="48"/>
        <end position="72"/>
    </location>
</feature>
<protein>
    <submittedName>
        <fullName evidence="10">Odorant receptor 22c</fullName>
    </submittedName>
</protein>
<dbReference type="AlphaFoldDB" id="A0A9Q0N7J1"/>
<organism evidence="10 11">
    <name type="scientific">Pseudolycoriella hygida</name>
    <dbReference type="NCBI Taxonomy" id="35572"/>
    <lineage>
        <taxon>Eukaryota</taxon>
        <taxon>Metazoa</taxon>
        <taxon>Ecdysozoa</taxon>
        <taxon>Arthropoda</taxon>
        <taxon>Hexapoda</taxon>
        <taxon>Insecta</taxon>
        <taxon>Pterygota</taxon>
        <taxon>Neoptera</taxon>
        <taxon>Endopterygota</taxon>
        <taxon>Diptera</taxon>
        <taxon>Nematocera</taxon>
        <taxon>Sciaroidea</taxon>
        <taxon>Sciaridae</taxon>
        <taxon>Pseudolycoriella</taxon>
    </lineage>
</organism>
<keyword evidence="3 9" id="KW-0812">Transmembrane</keyword>
<feature type="non-terminal residue" evidence="10">
    <location>
        <position position="1"/>
    </location>
</feature>
<evidence type="ECO:0000256" key="6">
    <source>
        <dbReference type="ARBA" id="ARBA00023136"/>
    </source>
</evidence>
<evidence type="ECO:0000256" key="8">
    <source>
        <dbReference type="ARBA" id="ARBA00023224"/>
    </source>
</evidence>
<accession>A0A9Q0N7J1</accession>
<name>A0A9Q0N7J1_9DIPT</name>
<feature type="transmembrane region" description="Helical" evidence="9">
    <location>
        <begin position="106"/>
        <end position="132"/>
    </location>
</feature>
<evidence type="ECO:0000256" key="2">
    <source>
        <dbReference type="ARBA" id="ARBA00022606"/>
    </source>
</evidence>
<dbReference type="PANTHER" id="PTHR21137">
    <property type="entry name" value="ODORANT RECEPTOR"/>
    <property type="match status" value="1"/>
</dbReference>
<evidence type="ECO:0000256" key="9">
    <source>
        <dbReference type="SAM" id="Phobius"/>
    </source>
</evidence>
<dbReference type="GO" id="GO:0007165">
    <property type="term" value="P:signal transduction"/>
    <property type="evidence" value="ECO:0007669"/>
    <property type="project" value="UniProtKB-KW"/>
</dbReference>
<dbReference type="Proteomes" id="UP001151699">
    <property type="component" value="Chromosome B"/>
</dbReference>
<gene>
    <name evidence="10" type="primary">Or22c_1</name>
    <name evidence="10" type="ORF">Bhyg_09425</name>
</gene>
<feature type="transmembrane region" description="Helical" evidence="9">
    <location>
        <begin position="20"/>
        <end position="42"/>
    </location>
</feature>
<keyword evidence="8" id="KW-0807">Transducer</keyword>
<dbReference type="GO" id="GO:0005549">
    <property type="term" value="F:odorant binding"/>
    <property type="evidence" value="ECO:0007669"/>
    <property type="project" value="InterPro"/>
</dbReference>
<evidence type="ECO:0000256" key="4">
    <source>
        <dbReference type="ARBA" id="ARBA00022725"/>
    </source>
</evidence>
<dbReference type="EMBL" id="WJQU01000002">
    <property type="protein sequence ID" value="KAJ6644456.1"/>
    <property type="molecule type" value="Genomic_DNA"/>
</dbReference>
<feature type="non-terminal residue" evidence="10">
    <location>
        <position position="250"/>
    </location>
</feature>
<comment type="caution">
    <text evidence="10">The sequence shown here is derived from an EMBL/GenBank/DDBJ whole genome shotgun (WGS) entry which is preliminary data.</text>
</comment>
<keyword evidence="4" id="KW-0552">Olfaction</keyword>
<keyword evidence="7 10" id="KW-0675">Receptor</keyword>
<dbReference type="GO" id="GO:0004984">
    <property type="term" value="F:olfactory receptor activity"/>
    <property type="evidence" value="ECO:0007669"/>
    <property type="project" value="InterPro"/>
</dbReference>
<evidence type="ECO:0000313" key="11">
    <source>
        <dbReference type="Proteomes" id="UP001151699"/>
    </source>
</evidence>
<evidence type="ECO:0000256" key="7">
    <source>
        <dbReference type="ARBA" id="ARBA00023170"/>
    </source>
</evidence>
<keyword evidence="11" id="KW-1185">Reference proteome</keyword>
<dbReference type="PANTHER" id="PTHR21137:SF26">
    <property type="entry name" value="ODORANT RECEPTOR 10A-RELATED"/>
    <property type="match status" value="1"/>
</dbReference>
<evidence type="ECO:0000256" key="5">
    <source>
        <dbReference type="ARBA" id="ARBA00022989"/>
    </source>
</evidence>
<sequence>KTGWKIIGFWPGNHASKFQIALAVTNCMEILFYSVFQLMYCYTNLDNLVLLLDALTPVLTQIVSAIKVLIIVKRRNDTKSILDYLKQLFVLDKDAKSLKIRNKASFVSLLFALTLCIFANLTNLFFCLLPTVKDSYRLLTGVKRSYDLPFKAVFPFDVFWSPLFEFIFITSVYSGVMTSAAIYSTDGLFLGMCSHISGEFRIIGSRISTLVEQEISDSHEFIEGFTSEQNGRLSKKLKKIVKDHNNYKDC</sequence>
<keyword evidence="6 9" id="KW-0472">Membrane</keyword>
<evidence type="ECO:0000256" key="3">
    <source>
        <dbReference type="ARBA" id="ARBA00022692"/>
    </source>
</evidence>
<evidence type="ECO:0000256" key="1">
    <source>
        <dbReference type="ARBA" id="ARBA00004141"/>
    </source>
</evidence>
<reference evidence="10" key="1">
    <citation type="submission" date="2022-07" db="EMBL/GenBank/DDBJ databases">
        <authorList>
            <person name="Trinca V."/>
            <person name="Uliana J.V.C."/>
            <person name="Torres T.T."/>
            <person name="Ward R.J."/>
            <person name="Monesi N."/>
        </authorList>
    </citation>
    <scope>NUCLEOTIDE SEQUENCE</scope>
    <source>
        <strain evidence="10">HSMRA1968</strain>
        <tissue evidence="10">Whole embryos</tissue>
    </source>
</reference>
<dbReference type="OrthoDB" id="8185860at2759"/>
<keyword evidence="5 9" id="KW-1133">Transmembrane helix</keyword>
<comment type="subcellular location">
    <subcellularLocation>
        <location evidence="1">Membrane</location>
        <topology evidence="1">Multi-pass membrane protein</topology>
    </subcellularLocation>
</comment>
<proteinExistence type="predicted"/>
<dbReference type="InterPro" id="IPR004117">
    <property type="entry name" value="7tm6_olfct_rcpt"/>
</dbReference>
<keyword evidence="2" id="KW-0716">Sensory transduction</keyword>
<dbReference type="GO" id="GO:0005886">
    <property type="term" value="C:plasma membrane"/>
    <property type="evidence" value="ECO:0007669"/>
    <property type="project" value="TreeGrafter"/>
</dbReference>
<dbReference type="Pfam" id="PF02949">
    <property type="entry name" value="7tm_6"/>
    <property type="match status" value="1"/>
</dbReference>